<name>A0AAD4DIG8_9FUNG</name>
<keyword evidence="2" id="KW-0732">Signal</keyword>
<feature type="compositionally biased region" description="Polar residues" evidence="1">
    <location>
        <begin position="132"/>
        <end position="142"/>
    </location>
</feature>
<proteinExistence type="predicted"/>
<reference evidence="3" key="1">
    <citation type="journal article" date="2020" name="Fungal Divers.">
        <title>Resolving the Mortierellaceae phylogeny through synthesis of multi-gene phylogenetics and phylogenomics.</title>
        <authorList>
            <person name="Vandepol N."/>
            <person name="Liber J."/>
            <person name="Desiro A."/>
            <person name="Na H."/>
            <person name="Kennedy M."/>
            <person name="Barry K."/>
            <person name="Grigoriev I.V."/>
            <person name="Miller A.N."/>
            <person name="O'Donnell K."/>
            <person name="Stajich J.E."/>
            <person name="Bonito G."/>
        </authorList>
    </citation>
    <scope>NUCLEOTIDE SEQUENCE</scope>
    <source>
        <strain evidence="3">NRRL 28262</strain>
    </source>
</reference>
<feature type="chain" id="PRO_5042141954" evidence="2">
    <location>
        <begin position="21"/>
        <end position="142"/>
    </location>
</feature>
<dbReference type="AlphaFoldDB" id="A0AAD4DIG8"/>
<evidence type="ECO:0000256" key="2">
    <source>
        <dbReference type="SAM" id="SignalP"/>
    </source>
</evidence>
<accession>A0AAD4DIG8</accession>
<gene>
    <name evidence="3" type="ORF">BGZ95_003086</name>
</gene>
<keyword evidence="4" id="KW-1185">Reference proteome</keyword>
<feature type="signal peptide" evidence="2">
    <location>
        <begin position="1"/>
        <end position="20"/>
    </location>
</feature>
<protein>
    <submittedName>
        <fullName evidence="3">Uncharacterized protein</fullName>
    </submittedName>
</protein>
<feature type="region of interest" description="Disordered" evidence="1">
    <location>
        <begin position="123"/>
        <end position="142"/>
    </location>
</feature>
<evidence type="ECO:0000313" key="3">
    <source>
        <dbReference type="EMBL" id="KAG0278798.1"/>
    </source>
</evidence>
<dbReference type="EMBL" id="JAAAIL010000169">
    <property type="protein sequence ID" value="KAG0278798.1"/>
    <property type="molecule type" value="Genomic_DNA"/>
</dbReference>
<dbReference type="Proteomes" id="UP001194580">
    <property type="component" value="Unassembled WGS sequence"/>
</dbReference>
<comment type="caution">
    <text evidence="3">The sequence shown here is derived from an EMBL/GenBank/DDBJ whole genome shotgun (WGS) entry which is preliminary data.</text>
</comment>
<evidence type="ECO:0000256" key="1">
    <source>
        <dbReference type="SAM" id="MobiDB-lite"/>
    </source>
</evidence>
<evidence type="ECO:0000313" key="4">
    <source>
        <dbReference type="Proteomes" id="UP001194580"/>
    </source>
</evidence>
<sequence>MFKSILLVGLALAASLVVEAKPDLVFATGLNMKGDKTRCEDLDYQVCYAFSHPVNLQSLRFTNYDFPDHKDFSITVYDGSACNNNYDRWSFKQSDSNKYTIAGWRSLHLAYSFKIANFQTSDVRGGSHGPKDSTQTPNCWQE</sequence>
<organism evidence="3 4">
    <name type="scientific">Linnemannia exigua</name>
    <dbReference type="NCBI Taxonomy" id="604196"/>
    <lineage>
        <taxon>Eukaryota</taxon>
        <taxon>Fungi</taxon>
        <taxon>Fungi incertae sedis</taxon>
        <taxon>Mucoromycota</taxon>
        <taxon>Mortierellomycotina</taxon>
        <taxon>Mortierellomycetes</taxon>
        <taxon>Mortierellales</taxon>
        <taxon>Mortierellaceae</taxon>
        <taxon>Linnemannia</taxon>
    </lineage>
</organism>